<feature type="transmembrane region" description="Helical" evidence="7">
    <location>
        <begin position="138"/>
        <end position="162"/>
    </location>
</feature>
<evidence type="ECO:0000313" key="10">
    <source>
        <dbReference type="Proteomes" id="UP000297739"/>
    </source>
</evidence>
<feature type="transmembrane region" description="Helical" evidence="7">
    <location>
        <begin position="174"/>
        <end position="194"/>
    </location>
</feature>
<sequence length="283" mass="30081">MAANSSLAELFAQKSDAELLYMAQNAPRYPPALGAAAVRELQQRGLVPTVPAAPRATDNLPAPAPDEPWHYLALDTLRRLLRPSAAYFATPLLLTLNVLVFGLMVAAGADIFHPQSAILVAWGSNFSPLTLPGQPWRLLTSCFLHGGLAHLLLNALALLFLGRLTESWLGPGRVLLFYLLSGVGGSLASLWWHAAGVNSVGASGAIFGLYGLLLAVALTGAVPLSRQQRYSLLWLVLLLVPSQLQAGLQGTGTTDNAAHIGGLLTGWGLGLLYAVWRQLLKTK</sequence>
<feature type="transmembrane region" description="Helical" evidence="7">
    <location>
        <begin position="200"/>
        <end position="220"/>
    </location>
</feature>
<keyword evidence="3 7" id="KW-0812">Transmembrane</keyword>
<evidence type="ECO:0000256" key="5">
    <source>
        <dbReference type="ARBA" id="ARBA00022989"/>
    </source>
</evidence>
<dbReference type="GO" id="GO:0006508">
    <property type="term" value="P:proteolysis"/>
    <property type="evidence" value="ECO:0007669"/>
    <property type="project" value="UniProtKB-KW"/>
</dbReference>
<keyword evidence="9" id="KW-0645">Protease</keyword>
<evidence type="ECO:0000256" key="1">
    <source>
        <dbReference type="ARBA" id="ARBA00004141"/>
    </source>
</evidence>
<dbReference type="SUPFAM" id="SSF144091">
    <property type="entry name" value="Rhomboid-like"/>
    <property type="match status" value="1"/>
</dbReference>
<dbReference type="Pfam" id="PF01694">
    <property type="entry name" value="Rhomboid"/>
    <property type="match status" value="1"/>
</dbReference>
<dbReference type="GO" id="GO:0004252">
    <property type="term" value="F:serine-type endopeptidase activity"/>
    <property type="evidence" value="ECO:0007669"/>
    <property type="project" value="InterPro"/>
</dbReference>
<feature type="transmembrane region" description="Helical" evidence="7">
    <location>
        <begin position="257"/>
        <end position="276"/>
    </location>
</feature>
<dbReference type="OrthoDB" id="9778341at2"/>
<dbReference type="InterPro" id="IPR022764">
    <property type="entry name" value="Peptidase_S54_rhomboid_dom"/>
</dbReference>
<comment type="subcellular location">
    <subcellularLocation>
        <location evidence="1">Membrane</location>
        <topology evidence="1">Multi-pass membrane protein</topology>
    </subcellularLocation>
</comment>
<evidence type="ECO:0000256" key="2">
    <source>
        <dbReference type="ARBA" id="ARBA00009045"/>
    </source>
</evidence>
<protein>
    <submittedName>
        <fullName evidence="9">Rhomboid family intramembrane serine protease</fullName>
    </submittedName>
</protein>
<organism evidence="9 10">
    <name type="scientific">Hymenobacter elongatus</name>
    <dbReference type="NCBI Taxonomy" id="877208"/>
    <lineage>
        <taxon>Bacteria</taxon>
        <taxon>Pseudomonadati</taxon>
        <taxon>Bacteroidota</taxon>
        <taxon>Cytophagia</taxon>
        <taxon>Cytophagales</taxon>
        <taxon>Hymenobacteraceae</taxon>
        <taxon>Hymenobacter</taxon>
    </lineage>
</organism>
<dbReference type="RefSeq" id="WP_135498303.1">
    <property type="nucleotide sequence ID" value="NZ_SRLD01000025.1"/>
</dbReference>
<dbReference type="PANTHER" id="PTHR43731:SF14">
    <property type="entry name" value="PRESENILIN-ASSOCIATED RHOMBOID-LIKE PROTEIN, MITOCHONDRIAL"/>
    <property type="match status" value="1"/>
</dbReference>
<feature type="transmembrane region" description="Helical" evidence="7">
    <location>
        <begin position="232"/>
        <end position="251"/>
    </location>
</feature>
<dbReference type="AlphaFoldDB" id="A0A4Z0PIV2"/>
<reference evidence="9 10" key="1">
    <citation type="submission" date="2019-04" db="EMBL/GenBank/DDBJ databases">
        <authorList>
            <person name="Feng G."/>
            <person name="Zhang J."/>
            <person name="Zhu H."/>
        </authorList>
    </citation>
    <scope>NUCLEOTIDE SEQUENCE [LARGE SCALE GENOMIC DNA]</scope>
    <source>
        <strain evidence="9 10">JCM 17223</strain>
    </source>
</reference>
<evidence type="ECO:0000313" key="9">
    <source>
        <dbReference type="EMBL" id="TGE15181.1"/>
    </source>
</evidence>
<evidence type="ECO:0000256" key="3">
    <source>
        <dbReference type="ARBA" id="ARBA00022692"/>
    </source>
</evidence>
<gene>
    <name evidence="9" type="ORF">E5J99_13310</name>
</gene>
<name>A0A4Z0PIV2_9BACT</name>
<dbReference type="Gene3D" id="1.20.1540.10">
    <property type="entry name" value="Rhomboid-like"/>
    <property type="match status" value="1"/>
</dbReference>
<keyword evidence="10" id="KW-1185">Reference proteome</keyword>
<evidence type="ECO:0000259" key="8">
    <source>
        <dbReference type="Pfam" id="PF01694"/>
    </source>
</evidence>
<accession>A0A4Z0PIV2</accession>
<dbReference type="Proteomes" id="UP000297739">
    <property type="component" value="Unassembled WGS sequence"/>
</dbReference>
<proteinExistence type="inferred from homology"/>
<feature type="domain" description="Peptidase S54 rhomboid" evidence="8">
    <location>
        <begin position="133"/>
        <end position="273"/>
    </location>
</feature>
<keyword evidence="4" id="KW-0378">Hydrolase</keyword>
<feature type="transmembrane region" description="Helical" evidence="7">
    <location>
        <begin position="85"/>
        <end position="109"/>
    </location>
</feature>
<comment type="similarity">
    <text evidence="2">Belongs to the peptidase S54 family.</text>
</comment>
<dbReference type="GO" id="GO:0016020">
    <property type="term" value="C:membrane"/>
    <property type="evidence" value="ECO:0007669"/>
    <property type="project" value="UniProtKB-SubCell"/>
</dbReference>
<dbReference type="InterPro" id="IPR035952">
    <property type="entry name" value="Rhomboid-like_sf"/>
</dbReference>
<keyword evidence="6 7" id="KW-0472">Membrane</keyword>
<dbReference type="PANTHER" id="PTHR43731">
    <property type="entry name" value="RHOMBOID PROTEASE"/>
    <property type="match status" value="1"/>
</dbReference>
<evidence type="ECO:0000256" key="7">
    <source>
        <dbReference type="SAM" id="Phobius"/>
    </source>
</evidence>
<evidence type="ECO:0000256" key="4">
    <source>
        <dbReference type="ARBA" id="ARBA00022801"/>
    </source>
</evidence>
<comment type="caution">
    <text evidence="9">The sequence shown here is derived from an EMBL/GenBank/DDBJ whole genome shotgun (WGS) entry which is preliminary data.</text>
</comment>
<evidence type="ECO:0000256" key="6">
    <source>
        <dbReference type="ARBA" id="ARBA00023136"/>
    </source>
</evidence>
<dbReference type="InterPro" id="IPR050925">
    <property type="entry name" value="Rhomboid_protease_S54"/>
</dbReference>
<keyword evidence="5 7" id="KW-1133">Transmembrane helix</keyword>
<dbReference type="EMBL" id="SRLD01000025">
    <property type="protein sequence ID" value="TGE15181.1"/>
    <property type="molecule type" value="Genomic_DNA"/>
</dbReference>